<comment type="pathway">
    <text evidence="2 14">Lipid metabolism; fatty acid biosynthesis.</text>
</comment>
<gene>
    <name evidence="15" type="ORF">B4U79_13400</name>
</gene>
<evidence type="ECO:0000256" key="7">
    <source>
        <dbReference type="ARBA" id="ARBA00022832"/>
    </source>
</evidence>
<evidence type="ECO:0000256" key="9">
    <source>
        <dbReference type="ARBA" id="ARBA00023098"/>
    </source>
</evidence>
<keyword evidence="16" id="KW-1185">Reference proteome</keyword>
<dbReference type="InterPro" id="IPR007482">
    <property type="entry name" value="Tyr_Pase-like_PTPLA"/>
</dbReference>
<keyword evidence="14" id="KW-0256">Endoplasmic reticulum</keyword>
<sequence>MVTERKGALNIYLLLYNAVQFVGWSYILSIFALYLQESGTYIGVWPYIATPLKIFQTLAMLEIINSALGFVPSPLFTTAMQILARNFFVWLVLSQYPETHSNIGLPMILISWTFSEIPRYLYYALNVLKLSPYFVTWSRYSFFIVTQPLGVLGEMILICSLLLKQKRDLLNPLNYTIIEYIMILSMLSSFYGLSPQ</sequence>
<protein>
    <recommendedName>
        <fullName evidence="4 14">Very-long-chain (3R)-3-hydroxyacyl-CoA dehydratase</fullName>
        <ecNumber evidence="4 14">4.2.1.134</ecNumber>
    </recommendedName>
</protein>
<keyword evidence="6 14" id="KW-0812">Transmembrane</keyword>
<comment type="similarity">
    <text evidence="3 14">Belongs to the very long-chain fatty acids dehydratase HACD family.</text>
</comment>
<evidence type="ECO:0000256" key="5">
    <source>
        <dbReference type="ARBA" id="ARBA00022516"/>
    </source>
</evidence>
<evidence type="ECO:0000256" key="14">
    <source>
        <dbReference type="RuleBase" id="RU363109"/>
    </source>
</evidence>
<evidence type="ECO:0000256" key="1">
    <source>
        <dbReference type="ARBA" id="ARBA00004141"/>
    </source>
</evidence>
<dbReference type="AlphaFoldDB" id="A0A443RAW2"/>
<organism evidence="15 16">
    <name type="scientific">Dinothrombium tinctorium</name>
    <dbReference type="NCBI Taxonomy" id="1965070"/>
    <lineage>
        <taxon>Eukaryota</taxon>
        <taxon>Metazoa</taxon>
        <taxon>Ecdysozoa</taxon>
        <taxon>Arthropoda</taxon>
        <taxon>Chelicerata</taxon>
        <taxon>Arachnida</taxon>
        <taxon>Acari</taxon>
        <taxon>Acariformes</taxon>
        <taxon>Trombidiformes</taxon>
        <taxon>Prostigmata</taxon>
        <taxon>Anystina</taxon>
        <taxon>Parasitengona</taxon>
        <taxon>Trombidioidea</taxon>
        <taxon>Trombidiidae</taxon>
        <taxon>Dinothrombium</taxon>
    </lineage>
</organism>
<dbReference type="Proteomes" id="UP000285301">
    <property type="component" value="Unassembled WGS sequence"/>
</dbReference>
<evidence type="ECO:0000313" key="15">
    <source>
        <dbReference type="EMBL" id="RWS12396.1"/>
    </source>
</evidence>
<comment type="catalytic activity">
    <reaction evidence="13 14">
        <text>a very-long-chain (3R)-3-hydroxyacyl-CoA = a very-long-chain (2E)-enoyl-CoA + H2O</text>
        <dbReference type="Rhea" id="RHEA:45812"/>
        <dbReference type="ChEBI" id="CHEBI:15377"/>
        <dbReference type="ChEBI" id="CHEBI:83728"/>
        <dbReference type="ChEBI" id="CHEBI:85440"/>
        <dbReference type="EC" id="4.2.1.134"/>
    </reaction>
</comment>
<dbReference type="GO" id="GO:0102158">
    <property type="term" value="F:very-long-chain (3R)-3-hydroxyacyl-CoA dehydratase activity"/>
    <property type="evidence" value="ECO:0007669"/>
    <property type="project" value="UniProtKB-EC"/>
</dbReference>
<keyword evidence="12 14" id="KW-0456">Lyase</keyword>
<evidence type="ECO:0000256" key="10">
    <source>
        <dbReference type="ARBA" id="ARBA00023136"/>
    </source>
</evidence>
<accession>A0A443RAW2</accession>
<dbReference type="EC" id="4.2.1.134" evidence="4 14"/>
<evidence type="ECO:0000256" key="13">
    <source>
        <dbReference type="ARBA" id="ARBA00036671"/>
    </source>
</evidence>
<evidence type="ECO:0000256" key="3">
    <source>
        <dbReference type="ARBA" id="ARBA00007811"/>
    </source>
</evidence>
<dbReference type="GO" id="GO:0005789">
    <property type="term" value="C:endoplasmic reticulum membrane"/>
    <property type="evidence" value="ECO:0007669"/>
    <property type="project" value="UniProtKB-SubCell"/>
</dbReference>
<dbReference type="EMBL" id="NCKU01001335">
    <property type="protein sequence ID" value="RWS12396.1"/>
    <property type="molecule type" value="Genomic_DNA"/>
</dbReference>
<keyword evidence="9 14" id="KW-0443">Lipid metabolism</keyword>
<evidence type="ECO:0000256" key="8">
    <source>
        <dbReference type="ARBA" id="ARBA00022989"/>
    </source>
</evidence>
<evidence type="ECO:0000256" key="12">
    <source>
        <dbReference type="ARBA" id="ARBA00023239"/>
    </source>
</evidence>
<comment type="caution">
    <text evidence="15">The sequence shown here is derived from an EMBL/GenBank/DDBJ whole genome shotgun (WGS) entry which is preliminary data.</text>
</comment>
<evidence type="ECO:0000256" key="6">
    <source>
        <dbReference type="ARBA" id="ARBA00022692"/>
    </source>
</evidence>
<dbReference type="GO" id="GO:0030148">
    <property type="term" value="P:sphingolipid biosynthetic process"/>
    <property type="evidence" value="ECO:0007669"/>
    <property type="project" value="TreeGrafter"/>
</dbReference>
<dbReference type="PANTHER" id="PTHR11035:SF3">
    <property type="entry name" value="VERY-LONG-CHAIN (3R)-3-HYDROXYACYL-COA DEHYDRATASE"/>
    <property type="match status" value="1"/>
</dbReference>
<proteinExistence type="inferred from homology"/>
<feature type="transmembrane region" description="Helical" evidence="14">
    <location>
        <begin position="12"/>
        <end position="35"/>
    </location>
</feature>
<feature type="transmembrane region" description="Helical" evidence="14">
    <location>
        <begin position="175"/>
        <end position="193"/>
    </location>
</feature>
<dbReference type="GO" id="GO:0042761">
    <property type="term" value="P:very long-chain fatty acid biosynthetic process"/>
    <property type="evidence" value="ECO:0007669"/>
    <property type="project" value="TreeGrafter"/>
</dbReference>
<evidence type="ECO:0000313" key="16">
    <source>
        <dbReference type="Proteomes" id="UP000285301"/>
    </source>
</evidence>
<evidence type="ECO:0000256" key="2">
    <source>
        <dbReference type="ARBA" id="ARBA00005194"/>
    </source>
</evidence>
<keyword evidence="7 14" id="KW-0276">Fatty acid metabolism</keyword>
<dbReference type="STRING" id="1965070.A0A443RAW2"/>
<name>A0A443RAW2_9ACAR</name>
<evidence type="ECO:0000256" key="11">
    <source>
        <dbReference type="ARBA" id="ARBA00023160"/>
    </source>
</evidence>
<keyword evidence="8 14" id="KW-1133">Transmembrane helix</keyword>
<dbReference type="OrthoDB" id="46988at2759"/>
<dbReference type="PANTHER" id="PTHR11035">
    <property type="entry name" value="VERY-LONG-CHAIN (3R)-3-HYDROXYACYL-COA DEHYDRATASE"/>
    <property type="match status" value="1"/>
</dbReference>
<dbReference type="Pfam" id="PF04387">
    <property type="entry name" value="PTPLA"/>
    <property type="match status" value="1"/>
</dbReference>
<keyword evidence="5 14" id="KW-0444">Lipid biosynthesis</keyword>
<comment type="subcellular location">
    <subcellularLocation>
        <location evidence="14">Endoplasmic reticulum membrane</location>
        <topology evidence="14">Multi-pass membrane protein</topology>
    </subcellularLocation>
    <subcellularLocation>
        <location evidence="1">Membrane</location>
        <topology evidence="1">Multi-pass membrane protein</topology>
    </subcellularLocation>
</comment>
<comment type="caution">
    <text evidence="14">Lacks conserved residue(s) required for the propagation of feature annotation.</text>
</comment>
<keyword evidence="11 14" id="KW-0275">Fatty acid biosynthesis</keyword>
<dbReference type="GO" id="GO:0030497">
    <property type="term" value="P:fatty acid elongation"/>
    <property type="evidence" value="ECO:0007669"/>
    <property type="project" value="TreeGrafter"/>
</dbReference>
<reference evidence="15 16" key="1">
    <citation type="journal article" date="2018" name="Gigascience">
        <title>Genomes of trombidid mites reveal novel predicted allergens and laterally-transferred genes associated with secondary metabolism.</title>
        <authorList>
            <person name="Dong X."/>
            <person name="Chaisiri K."/>
            <person name="Xia D."/>
            <person name="Armstrong S.D."/>
            <person name="Fang Y."/>
            <person name="Donnelly M.J."/>
            <person name="Kadowaki T."/>
            <person name="McGarry J.W."/>
            <person name="Darby A.C."/>
            <person name="Makepeace B.L."/>
        </authorList>
    </citation>
    <scope>NUCLEOTIDE SEQUENCE [LARGE SCALE GENOMIC DNA]</scope>
    <source>
        <strain evidence="15">UoL-WK</strain>
    </source>
</reference>
<keyword evidence="10 14" id="KW-0472">Membrane</keyword>
<evidence type="ECO:0000256" key="4">
    <source>
        <dbReference type="ARBA" id="ARBA00013122"/>
    </source>
</evidence>
<comment type="function">
    <text evidence="14">Catalyzes the third of the four reactions of the long-chain fatty acids elongation cycle. This endoplasmic reticulum-bound enzymatic process, allows the addition of two carbons to the chain of long- and very long-chain fatty acids/VLCFAs per cycle. This enzyme catalyzes the dehydration of the 3-hydroxyacyl-CoA intermediate into trans-2,3-enoyl-CoA, within each cycle of fatty acid elongation. Thereby, it participates to the production of VLCFAs of different chain lengths that are involved in multiple biological processes as precursors of membrane lipids and lipid mediators.</text>
</comment>
<dbReference type="UniPathway" id="UPA00094"/>
<feature type="transmembrane region" description="Helical" evidence="14">
    <location>
        <begin position="142"/>
        <end position="163"/>
    </location>
</feature>